<dbReference type="Proteomes" id="UP001169066">
    <property type="component" value="Unassembled WGS sequence"/>
</dbReference>
<accession>A0ABT7QTY7</accession>
<dbReference type="InterPro" id="IPR011004">
    <property type="entry name" value="Trimer_LpxA-like_sf"/>
</dbReference>
<comment type="caution">
    <text evidence="5">The sequence shown here is derived from an EMBL/GenBank/DDBJ whole genome shotgun (WGS) entry which is preliminary data.</text>
</comment>
<evidence type="ECO:0000313" key="6">
    <source>
        <dbReference type="Proteomes" id="UP001169066"/>
    </source>
</evidence>
<protein>
    <submittedName>
        <fullName evidence="5">Acyltransferase</fullName>
    </submittedName>
</protein>
<evidence type="ECO:0000256" key="4">
    <source>
        <dbReference type="ARBA" id="ARBA00023315"/>
    </source>
</evidence>
<dbReference type="PROSITE" id="PS00101">
    <property type="entry name" value="HEXAPEP_TRANSFERASES"/>
    <property type="match status" value="1"/>
</dbReference>
<keyword evidence="4 5" id="KW-0012">Acyltransferase</keyword>
<dbReference type="Pfam" id="PF00132">
    <property type="entry name" value="Hexapep"/>
    <property type="match status" value="1"/>
</dbReference>
<dbReference type="PANTHER" id="PTHR23416:SF23">
    <property type="entry name" value="ACETYLTRANSFERASE C18B11.09C-RELATED"/>
    <property type="match status" value="1"/>
</dbReference>
<dbReference type="CDD" id="cd04647">
    <property type="entry name" value="LbH_MAT_like"/>
    <property type="match status" value="1"/>
</dbReference>
<name>A0ABT7QTY7_9BACT</name>
<evidence type="ECO:0000256" key="3">
    <source>
        <dbReference type="ARBA" id="ARBA00022737"/>
    </source>
</evidence>
<evidence type="ECO:0000256" key="2">
    <source>
        <dbReference type="ARBA" id="ARBA00022679"/>
    </source>
</evidence>
<keyword evidence="3" id="KW-0677">Repeat</keyword>
<dbReference type="InterPro" id="IPR051159">
    <property type="entry name" value="Hexapeptide_acetyltransf"/>
</dbReference>
<dbReference type="EMBL" id="JAQIBC010000007">
    <property type="protein sequence ID" value="MDM5264389.1"/>
    <property type="molecule type" value="Genomic_DNA"/>
</dbReference>
<dbReference type="SUPFAM" id="SSF51161">
    <property type="entry name" value="Trimeric LpxA-like enzymes"/>
    <property type="match status" value="1"/>
</dbReference>
<dbReference type="InterPro" id="IPR001451">
    <property type="entry name" value="Hexapep"/>
</dbReference>
<dbReference type="PANTHER" id="PTHR23416">
    <property type="entry name" value="SIALIC ACID SYNTHASE-RELATED"/>
    <property type="match status" value="1"/>
</dbReference>
<dbReference type="InterPro" id="IPR018357">
    <property type="entry name" value="Hexapep_transf_CS"/>
</dbReference>
<organism evidence="5 6">
    <name type="scientific">Sulfurovum xiamenensis</name>
    <dbReference type="NCBI Taxonomy" id="3019066"/>
    <lineage>
        <taxon>Bacteria</taxon>
        <taxon>Pseudomonadati</taxon>
        <taxon>Campylobacterota</taxon>
        <taxon>Epsilonproteobacteria</taxon>
        <taxon>Campylobacterales</taxon>
        <taxon>Sulfurovaceae</taxon>
        <taxon>Sulfurovum</taxon>
    </lineage>
</organism>
<evidence type="ECO:0000313" key="5">
    <source>
        <dbReference type="EMBL" id="MDM5264389.1"/>
    </source>
</evidence>
<sequence length="205" mass="23012">MKIYALMMRVLQYLKVSTMDFITQKITFVLMKMKFVDISSGLKSSGVPKMFIHRHGKLKIGRNFKMNNTIESNPVGRNFQCIFKVNKNAFLHIGDNVGMSGTTIVCLKEITISDNVMIGGNTCIYDTDFHSLDFHERNQVNEDISKACKKSVLIEKNVFIGAHVTILKGVHIGENSIVGACSVVTKNIPKNEIWAGNPAKFIRKL</sequence>
<dbReference type="RefSeq" id="WP_289402296.1">
    <property type="nucleotide sequence ID" value="NZ_JAQIBC010000007.1"/>
</dbReference>
<dbReference type="GO" id="GO:0016746">
    <property type="term" value="F:acyltransferase activity"/>
    <property type="evidence" value="ECO:0007669"/>
    <property type="project" value="UniProtKB-KW"/>
</dbReference>
<proteinExistence type="inferred from homology"/>
<keyword evidence="6" id="KW-1185">Reference proteome</keyword>
<reference evidence="5" key="1">
    <citation type="submission" date="2023-01" db="EMBL/GenBank/DDBJ databases">
        <title>Sulfurovum sp. XTW-4 genome assembly.</title>
        <authorList>
            <person name="Wang J."/>
        </authorList>
    </citation>
    <scope>NUCLEOTIDE SEQUENCE</scope>
    <source>
        <strain evidence="5">XTW-4</strain>
    </source>
</reference>
<gene>
    <name evidence="5" type="ORF">PF327_09295</name>
</gene>
<comment type="similarity">
    <text evidence="1">Belongs to the transferase hexapeptide repeat family.</text>
</comment>
<evidence type="ECO:0000256" key="1">
    <source>
        <dbReference type="ARBA" id="ARBA00007274"/>
    </source>
</evidence>
<keyword evidence="2" id="KW-0808">Transferase</keyword>
<dbReference type="Gene3D" id="2.160.10.10">
    <property type="entry name" value="Hexapeptide repeat proteins"/>
    <property type="match status" value="1"/>
</dbReference>